<gene>
    <name evidence="3" type="ORF">OEZ85_011501</name>
</gene>
<reference evidence="3 4" key="1">
    <citation type="submission" date="2023-05" db="EMBL/GenBank/DDBJ databases">
        <title>A 100% complete, gapless, phased diploid assembly of the Scenedesmus obliquus UTEX 3031 genome.</title>
        <authorList>
            <person name="Biondi T.C."/>
            <person name="Hanschen E.R."/>
            <person name="Kwon T."/>
            <person name="Eng W."/>
            <person name="Kruse C.P.S."/>
            <person name="Koehler S.I."/>
            <person name="Kunde Y."/>
            <person name="Gleasner C.D."/>
            <person name="You Mak K.T."/>
            <person name="Polle J."/>
            <person name="Hovde B.T."/>
            <person name="Starkenburg S.R."/>
        </authorList>
    </citation>
    <scope>NUCLEOTIDE SEQUENCE [LARGE SCALE GENOMIC DNA]</scope>
    <source>
        <strain evidence="3 4">DOE0152z</strain>
    </source>
</reference>
<dbReference type="InterPro" id="IPR011990">
    <property type="entry name" value="TPR-like_helical_dom_sf"/>
</dbReference>
<keyword evidence="1" id="KW-0677">Repeat</keyword>
<feature type="region of interest" description="Disordered" evidence="2">
    <location>
        <begin position="1032"/>
        <end position="1066"/>
    </location>
</feature>
<feature type="region of interest" description="Disordered" evidence="2">
    <location>
        <begin position="1"/>
        <end position="90"/>
    </location>
</feature>
<feature type="compositionally biased region" description="Acidic residues" evidence="2">
    <location>
        <begin position="960"/>
        <end position="971"/>
    </location>
</feature>
<organism evidence="3 4">
    <name type="scientific">Tetradesmus obliquus</name>
    <name type="common">Green alga</name>
    <name type="synonym">Acutodesmus obliquus</name>
    <dbReference type="NCBI Taxonomy" id="3088"/>
    <lineage>
        <taxon>Eukaryota</taxon>
        <taxon>Viridiplantae</taxon>
        <taxon>Chlorophyta</taxon>
        <taxon>core chlorophytes</taxon>
        <taxon>Chlorophyceae</taxon>
        <taxon>CS clade</taxon>
        <taxon>Sphaeropleales</taxon>
        <taxon>Scenedesmaceae</taxon>
        <taxon>Tetradesmus</taxon>
    </lineage>
</organism>
<protein>
    <recommendedName>
        <fullName evidence="5">Pentacotripeptide-repeat region of PRORP domain-containing protein</fullName>
    </recommendedName>
</protein>
<dbReference type="EMBL" id="CP126210">
    <property type="protein sequence ID" value="WIA11382.1"/>
    <property type="molecule type" value="Genomic_DNA"/>
</dbReference>
<feature type="compositionally biased region" description="Low complexity" evidence="2">
    <location>
        <begin position="949"/>
        <end position="959"/>
    </location>
</feature>
<evidence type="ECO:0000256" key="1">
    <source>
        <dbReference type="ARBA" id="ARBA00022737"/>
    </source>
</evidence>
<feature type="region of interest" description="Disordered" evidence="2">
    <location>
        <begin position="949"/>
        <end position="971"/>
    </location>
</feature>
<dbReference type="PANTHER" id="PTHR47447">
    <property type="entry name" value="OS03G0856100 PROTEIN"/>
    <property type="match status" value="1"/>
</dbReference>
<feature type="compositionally biased region" description="Low complexity" evidence="2">
    <location>
        <begin position="67"/>
        <end position="80"/>
    </location>
</feature>
<feature type="region of interest" description="Disordered" evidence="2">
    <location>
        <begin position="1264"/>
        <end position="1285"/>
    </location>
</feature>
<proteinExistence type="predicted"/>
<dbReference type="PANTHER" id="PTHR47447:SF25">
    <property type="entry name" value="SAP DOMAIN-CONTAINING PROTEIN"/>
    <property type="match status" value="1"/>
</dbReference>
<name>A0ABY8TQT3_TETOB</name>
<dbReference type="Proteomes" id="UP001244341">
    <property type="component" value="Chromosome 3b"/>
</dbReference>
<accession>A0ABY8TQT3</accession>
<feature type="compositionally biased region" description="Low complexity" evidence="2">
    <location>
        <begin position="1049"/>
        <end position="1059"/>
    </location>
</feature>
<evidence type="ECO:0008006" key="5">
    <source>
        <dbReference type="Google" id="ProtNLM"/>
    </source>
</evidence>
<evidence type="ECO:0000313" key="3">
    <source>
        <dbReference type="EMBL" id="WIA11382.1"/>
    </source>
</evidence>
<feature type="compositionally biased region" description="Low complexity" evidence="2">
    <location>
        <begin position="1269"/>
        <end position="1285"/>
    </location>
</feature>
<evidence type="ECO:0000313" key="4">
    <source>
        <dbReference type="Proteomes" id="UP001244341"/>
    </source>
</evidence>
<evidence type="ECO:0000256" key="2">
    <source>
        <dbReference type="SAM" id="MobiDB-lite"/>
    </source>
</evidence>
<feature type="compositionally biased region" description="Acidic residues" evidence="2">
    <location>
        <begin position="1032"/>
        <end position="1048"/>
    </location>
</feature>
<keyword evidence="4" id="KW-1185">Reference proteome</keyword>
<dbReference type="Gene3D" id="1.25.40.10">
    <property type="entry name" value="Tetratricopeptide repeat domain"/>
    <property type="match status" value="2"/>
</dbReference>
<sequence length="1285" mass="136867">MSLRRARKSSAADAADDDAVVPKRRGRKPKTAAEDAADTELPQLAAAEDADADSGKKKRGRKTKAELQQVDQQVDQQLQQSSGAGDFEWGGDYDEEQRAMQAGLLVPAEGPGSWAEAAASGAGEEDRRRFPYHRRLHSAAKEGNTSAAEAAFTSMVAAGLPPGPRAYHVLLCSYLKAGELPEALAVTARATDAGVQLLPESYAALIYSHMELSPPDVAVAKALYEALPGTGAELQAPWAVLCRLLAAKGFAADAVAAVREGLGAGLQLDEDVGEAYIKALCDTEQADAALKVLETARPRHGFTPEARHVNYVVAAYAAAGNSTDAAGLVDAAGSRGWGRDAGSFNAMLAGLVQTLRQVVGEGEEPSDTLVTDFSMTRPRMLQSGVRPDKFTFKLEAEGHVVLRDARSAMAAVKSMRNMAGAMGCRLLDPAALSGLLSLLCERDMPVDLLQLLVYMSEDSCRLPPGSLSSDGQGRSLLSRWVLGHLEGMASRAEAREANESAADVEIEYINGIAIGRGRCVVDDDGLVVPVSKCTVKELRAEATARGTTDAAGMKRPELTALIKAARARLPFNVLQAQVTVPRAAAGRKTAAKPAAAGAKRKGTKGFYREIWSIDERYELSTEPTGREVMGAEQFLLGSSALDALDATDDQYGVAGLKAMMGVNFEAVMEARMLDEGTAAILNVGDEDVTTGFATLLPGVGDEMEEEEEDDEAPAAKEGELDDKAWRAMEREAEGMALGNGTEHLQEGYSQLVMMEAQQIDTDEANLVAGMDIAMDVVRAAEICGGTITPADVLTLAAGAQAERSPAAAAAVAARLSVLLQSSAVDGSTGQQYSREFVLQQYEQLADMCLRFRAPVFADAVLEAAETQGLRPSPEIMQRLMVAMRGKPRRSERVSRESAALLDRAGIDTAAEEDEEQIRMQQQQLAAGTAAAAVTDVAALSAVDQPLLGAAGSSSQQQQQQDEDEEEAELSEDMAEMAALLKGVADANMFRERIEEALTTGGGGLSPEAAAEVMDQPEMVLLEMASWLPQELVDTDEDSSDDEDEDEDAAAAAAGAQGQQEGEEQEQMTLLQLAHACANDSLSPEQQEWLLGQAEEHGLPLMLDESTGKLVWPGTDEYDAWAAEEPEEEQVDLQAMYDAFQEVFAEELAQADVAAENLTQQTVNGDGTWKDINPEEQQQLDSMQAAFLENLKKSGMFDVQQQPAAEGELEGVTVSTKQGAALDIDQQLAALAEQFGPLIEAKRAELDPQLLQERGIDVAAMRLDQPRAGASSTRKLAASSSSSEQQ</sequence>